<evidence type="ECO:0000313" key="2">
    <source>
        <dbReference type="Proteomes" id="UP000184287"/>
    </source>
</evidence>
<dbReference type="EMBL" id="FQUQ01000004">
    <property type="protein sequence ID" value="SHG20375.1"/>
    <property type="molecule type" value="Genomic_DNA"/>
</dbReference>
<organism evidence="1 2">
    <name type="scientific">Pedobacter caeni</name>
    <dbReference type="NCBI Taxonomy" id="288992"/>
    <lineage>
        <taxon>Bacteria</taxon>
        <taxon>Pseudomonadati</taxon>
        <taxon>Bacteroidota</taxon>
        <taxon>Sphingobacteriia</taxon>
        <taxon>Sphingobacteriales</taxon>
        <taxon>Sphingobacteriaceae</taxon>
        <taxon>Pedobacter</taxon>
    </lineage>
</organism>
<proteinExistence type="predicted"/>
<evidence type="ECO:0000313" key="1">
    <source>
        <dbReference type="EMBL" id="SHG20375.1"/>
    </source>
</evidence>
<dbReference type="RefSeq" id="WP_073233687.1">
    <property type="nucleotide sequence ID" value="NZ_FQUQ01000004.1"/>
</dbReference>
<reference evidence="2" key="1">
    <citation type="submission" date="2016-11" db="EMBL/GenBank/DDBJ databases">
        <authorList>
            <person name="Varghese N."/>
            <person name="Submissions S."/>
        </authorList>
    </citation>
    <scope>NUCLEOTIDE SEQUENCE [LARGE SCALE GENOMIC DNA]</scope>
    <source>
        <strain evidence="2">DSM 16990</strain>
    </source>
</reference>
<dbReference type="Proteomes" id="UP000184287">
    <property type="component" value="Unassembled WGS sequence"/>
</dbReference>
<protein>
    <submittedName>
        <fullName evidence="1">Uncharacterized protein</fullName>
    </submittedName>
</protein>
<dbReference type="AlphaFoldDB" id="A0A1M5HWP8"/>
<dbReference type="OrthoDB" id="674567at2"/>
<sequence>MKIETREYLGRFQKSADELDKLVNFNQKELVYNVGIWLDSVVLKIQNRSWLNTSPETKPFEESVFFSVWLNDESIQKGKIYYNIHALKLRQLTNYSIKSREFSNAFRLRFMPFEKQWPNVSVDFGPLTLMEGWVPFDHEHIEKLVADLASNFLEIAVIIEDLLKERKK</sequence>
<accession>A0A1M5HWP8</accession>
<name>A0A1M5HWP8_9SPHI</name>
<keyword evidence="2" id="KW-1185">Reference proteome</keyword>
<gene>
    <name evidence="1" type="ORF">SAMN04488522_104851</name>
</gene>